<dbReference type="EMBL" id="RBIL01000001">
    <property type="protein sequence ID" value="RKQ90325.1"/>
    <property type="molecule type" value="Genomic_DNA"/>
</dbReference>
<dbReference type="RefSeq" id="WP_121246777.1">
    <property type="nucleotide sequence ID" value="NZ_RBIL01000001.1"/>
</dbReference>
<name>A0A660L7U3_9ACTN</name>
<proteinExistence type="predicted"/>
<accession>A0A660L7U3</accession>
<reference evidence="1 2" key="1">
    <citation type="submission" date="2018-10" db="EMBL/GenBank/DDBJ databases">
        <title>Genomic Encyclopedia of Archaeal and Bacterial Type Strains, Phase II (KMG-II): from individual species to whole genera.</title>
        <authorList>
            <person name="Goeker M."/>
        </authorList>
    </citation>
    <scope>NUCLEOTIDE SEQUENCE [LARGE SCALE GENOMIC DNA]</scope>
    <source>
        <strain evidence="1 2">DSM 14954</strain>
    </source>
</reference>
<gene>
    <name evidence="1" type="ORF">C8N24_0126</name>
</gene>
<sequence>MRLERFVSFDHRRGHFAVWLYVVPGEHGLGAGARGANHGAAIVNWSREVVPRAELHDWFAGLVLDGLRQAGFC</sequence>
<evidence type="ECO:0000313" key="2">
    <source>
        <dbReference type="Proteomes" id="UP000278962"/>
    </source>
</evidence>
<evidence type="ECO:0000313" key="1">
    <source>
        <dbReference type="EMBL" id="RKQ90325.1"/>
    </source>
</evidence>
<comment type="caution">
    <text evidence="1">The sequence shown here is derived from an EMBL/GenBank/DDBJ whole genome shotgun (WGS) entry which is preliminary data.</text>
</comment>
<protein>
    <submittedName>
        <fullName evidence="1">Uncharacterized protein</fullName>
    </submittedName>
</protein>
<organism evidence="1 2">
    <name type="scientific">Solirubrobacter pauli</name>
    <dbReference type="NCBI Taxonomy" id="166793"/>
    <lineage>
        <taxon>Bacteria</taxon>
        <taxon>Bacillati</taxon>
        <taxon>Actinomycetota</taxon>
        <taxon>Thermoleophilia</taxon>
        <taxon>Solirubrobacterales</taxon>
        <taxon>Solirubrobacteraceae</taxon>
        <taxon>Solirubrobacter</taxon>
    </lineage>
</organism>
<keyword evidence="2" id="KW-1185">Reference proteome</keyword>
<dbReference type="Proteomes" id="UP000278962">
    <property type="component" value="Unassembled WGS sequence"/>
</dbReference>
<dbReference type="AlphaFoldDB" id="A0A660L7U3"/>